<proteinExistence type="predicted"/>
<protein>
    <submittedName>
        <fullName evidence="1">Uncharacterized protein</fullName>
    </submittedName>
</protein>
<dbReference type="EMBL" id="QTSX02007232">
    <property type="protein sequence ID" value="KAJ9049441.1"/>
    <property type="molecule type" value="Genomic_DNA"/>
</dbReference>
<gene>
    <name evidence="1" type="ORF">DSO57_1024449</name>
</gene>
<dbReference type="Proteomes" id="UP001165960">
    <property type="component" value="Unassembled WGS sequence"/>
</dbReference>
<sequence>MLVSCGKPSLPPEPFALSAILSPFKDAFEATLSCALPPHSCHNLTFKTTVDLVKIDAPMYPLSKLENKVLGAWLDNMLAKGWIVKKASLVSSLWFLLRNWMGPLAVR</sequence>
<reference evidence="1" key="1">
    <citation type="submission" date="2022-04" db="EMBL/GenBank/DDBJ databases">
        <title>Genome of the entomopathogenic fungus Entomophthora muscae.</title>
        <authorList>
            <person name="Elya C."/>
            <person name="Lovett B.R."/>
            <person name="Lee E."/>
            <person name="Macias A.M."/>
            <person name="Hajek A.E."/>
            <person name="De Bivort B.L."/>
            <person name="Kasson M.T."/>
            <person name="De Fine Licht H.H."/>
            <person name="Stajich J.E."/>
        </authorList>
    </citation>
    <scope>NUCLEOTIDE SEQUENCE</scope>
    <source>
        <strain evidence="1">Berkeley</strain>
    </source>
</reference>
<name>A0ACC2RH72_9FUNG</name>
<keyword evidence="2" id="KW-1185">Reference proteome</keyword>
<evidence type="ECO:0000313" key="2">
    <source>
        <dbReference type="Proteomes" id="UP001165960"/>
    </source>
</evidence>
<evidence type="ECO:0000313" key="1">
    <source>
        <dbReference type="EMBL" id="KAJ9049441.1"/>
    </source>
</evidence>
<accession>A0ACC2RH72</accession>
<comment type="caution">
    <text evidence="1">The sequence shown here is derived from an EMBL/GenBank/DDBJ whole genome shotgun (WGS) entry which is preliminary data.</text>
</comment>
<organism evidence="1 2">
    <name type="scientific">Entomophthora muscae</name>
    <dbReference type="NCBI Taxonomy" id="34485"/>
    <lineage>
        <taxon>Eukaryota</taxon>
        <taxon>Fungi</taxon>
        <taxon>Fungi incertae sedis</taxon>
        <taxon>Zoopagomycota</taxon>
        <taxon>Entomophthoromycotina</taxon>
        <taxon>Entomophthoromycetes</taxon>
        <taxon>Entomophthorales</taxon>
        <taxon>Entomophthoraceae</taxon>
        <taxon>Entomophthora</taxon>
    </lineage>
</organism>